<name>K0T845_THAOC</name>
<dbReference type="AlphaFoldDB" id="K0T845"/>
<keyword evidence="3" id="KW-1185">Reference proteome</keyword>
<proteinExistence type="predicted"/>
<feature type="compositionally biased region" description="Gly residues" evidence="1">
    <location>
        <begin position="72"/>
        <end position="81"/>
    </location>
</feature>
<feature type="non-terminal residue" evidence="2">
    <location>
        <position position="1"/>
    </location>
</feature>
<protein>
    <submittedName>
        <fullName evidence="2">Uncharacterized protein</fullName>
    </submittedName>
</protein>
<feature type="region of interest" description="Disordered" evidence="1">
    <location>
        <begin position="142"/>
        <end position="169"/>
    </location>
</feature>
<dbReference type="EMBL" id="AGNL01009945">
    <property type="protein sequence ID" value="EJK69526.1"/>
    <property type="molecule type" value="Genomic_DNA"/>
</dbReference>
<reference evidence="2 3" key="1">
    <citation type="journal article" date="2012" name="Genome Biol.">
        <title>Genome and low-iron response of an oceanic diatom adapted to chronic iron limitation.</title>
        <authorList>
            <person name="Lommer M."/>
            <person name="Specht M."/>
            <person name="Roy A.S."/>
            <person name="Kraemer L."/>
            <person name="Andreson R."/>
            <person name="Gutowska M.A."/>
            <person name="Wolf J."/>
            <person name="Bergner S.V."/>
            <person name="Schilhabel M.B."/>
            <person name="Klostermeier U.C."/>
            <person name="Beiko R.G."/>
            <person name="Rosenstiel P."/>
            <person name="Hippler M."/>
            <person name="Laroche J."/>
        </authorList>
    </citation>
    <scope>NUCLEOTIDE SEQUENCE [LARGE SCALE GENOMIC DNA]</scope>
    <source>
        <strain evidence="2 3">CCMP1005</strain>
    </source>
</reference>
<evidence type="ECO:0000256" key="1">
    <source>
        <dbReference type="SAM" id="MobiDB-lite"/>
    </source>
</evidence>
<comment type="caution">
    <text evidence="2">The sequence shown here is derived from an EMBL/GenBank/DDBJ whole genome shotgun (WGS) entry which is preliminary data.</text>
</comment>
<evidence type="ECO:0000313" key="2">
    <source>
        <dbReference type="EMBL" id="EJK69526.1"/>
    </source>
</evidence>
<sequence length="169" mass="17228">LPEHLGGRSRTALRGAISARPSLLTPTADEVQALDELAVRRVLPGGDGPLLGEQIAPVEVRPHPVEEHLLGHRGGARGAGHGPRPAEELRPLGGGQLVPAGGTVRAERHVAVLGGRGDLKLAVGAPRLRRAEGLHGLVAGHPGLGRGGVPGGRRGRRGGEADARLAALP</sequence>
<evidence type="ECO:0000313" key="3">
    <source>
        <dbReference type="Proteomes" id="UP000266841"/>
    </source>
</evidence>
<feature type="region of interest" description="Disordered" evidence="1">
    <location>
        <begin position="72"/>
        <end position="92"/>
    </location>
</feature>
<accession>K0T845</accession>
<feature type="compositionally biased region" description="Gly residues" evidence="1">
    <location>
        <begin position="142"/>
        <end position="152"/>
    </location>
</feature>
<organism evidence="2 3">
    <name type="scientific">Thalassiosira oceanica</name>
    <name type="common">Marine diatom</name>
    <dbReference type="NCBI Taxonomy" id="159749"/>
    <lineage>
        <taxon>Eukaryota</taxon>
        <taxon>Sar</taxon>
        <taxon>Stramenopiles</taxon>
        <taxon>Ochrophyta</taxon>
        <taxon>Bacillariophyta</taxon>
        <taxon>Coscinodiscophyceae</taxon>
        <taxon>Thalassiosirophycidae</taxon>
        <taxon>Thalassiosirales</taxon>
        <taxon>Thalassiosiraceae</taxon>
        <taxon>Thalassiosira</taxon>
    </lineage>
</organism>
<dbReference type="Proteomes" id="UP000266841">
    <property type="component" value="Unassembled WGS sequence"/>
</dbReference>
<gene>
    <name evidence="2" type="ORF">THAOC_09207</name>
</gene>